<proteinExistence type="inferred from homology"/>
<comment type="caution">
    <text evidence="13">The sequence shown here is derived from an EMBL/GenBank/DDBJ whole genome shotgun (WGS) entry which is preliminary data.</text>
</comment>
<dbReference type="InterPro" id="IPR018485">
    <property type="entry name" value="FGGY_C"/>
</dbReference>
<keyword evidence="4 8" id="KW-0547">Nucleotide-binding</keyword>
<evidence type="ECO:0000256" key="3">
    <source>
        <dbReference type="ARBA" id="ARBA00022679"/>
    </source>
</evidence>
<evidence type="ECO:0000256" key="6">
    <source>
        <dbReference type="ARBA" id="ARBA00022840"/>
    </source>
</evidence>
<dbReference type="InterPro" id="IPR050406">
    <property type="entry name" value="FGGY_Carb_Kinase"/>
</dbReference>
<dbReference type="Gene3D" id="3.30.420.40">
    <property type="match status" value="2"/>
</dbReference>
<dbReference type="InterPro" id="IPR000577">
    <property type="entry name" value="Carb_kinase_FGGY"/>
</dbReference>
<dbReference type="PIRSF" id="PIRSF000538">
    <property type="entry name" value="GlpK"/>
    <property type="match status" value="1"/>
</dbReference>
<dbReference type="EMBL" id="MTAO01000026">
    <property type="protein sequence ID" value="POE22579.1"/>
    <property type="molecule type" value="Genomic_DNA"/>
</dbReference>
<dbReference type="InterPro" id="IPR018484">
    <property type="entry name" value="FGGY_N"/>
</dbReference>
<protein>
    <recommendedName>
        <fullName evidence="8 10">Xylulose kinase</fullName>
        <shortName evidence="8 10">Xylulokinase</shortName>
        <ecNumber evidence="8 10">2.7.1.17</ecNumber>
    </recommendedName>
</protein>
<dbReference type="HAMAP" id="MF_02220">
    <property type="entry name" value="XylB"/>
    <property type="match status" value="1"/>
</dbReference>
<evidence type="ECO:0000313" key="13">
    <source>
        <dbReference type="EMBL" id="POE22579.1"/>
    </source>
</evidence>
<sequence length="487" mass="53301">MYLGIDLGTSEVKALIIDENNEPVATHSAPLSIQRPHPHWSEQAPQAWWEATEYLMTTLREKCGQHWQAIKAIGLSGQMHGAVMLDADGDVIRPAILWNDTRSAQECKELEEIAPELHQVAGNLAMPGFTAPKLMWVRRHEPDNFKRVSTVLLPKDYLRYRMTGKKISDMSDSAGTLWLDVAKRDWSDALLEKCGLSRRHMPELVEGCDVSATLAPQIAERWGLTASVIVAGGGGDNAVSAIGVGAVSPGDAFISLGTSGVLFVVTDAYRPAPQSAVHAFCHVLPNLWHQMSVMLSAASCLQWFCRLTGTTEVALLEEIEQLRDDEKASAPLFLPYLSGERTPHNDPDVRGMFWGMTHSSLRAQLGYAVLEGVSFGIADGLRVLKESGTQIEQCSLVGGGARSPFWAQLLADILNMPVVTHKGGETGGALGAARLACLAAGKPLHAVCDKPEVYKIWHAEPARHQTLAQRYQQFNALYLNDLNYRHS</sequence>
<dbReference type="KEGG" id="pcv:BCS7_16420"/>
<evidence type="ECO:0000313" key="14">
    <source>
        <dbReference type="Proteomes" id="UP000237274"/>
    </source>
</evidence>
<dbReference type="NCBIfam" id="TIGR01312">
    <property type="entry name" value="XylB"/>
    <property type="match status" value="1"/>
</dbReference>
<comment type="similarity">
    <text evidence="1 8 9">Belongs to the FGGY kinase family.</text>
</comment>
<evidence type="ECO:0000256" key="9">
    <source>
        <dbReference type="RuleBase" id="RU003733"/>
    </source>
</evidence>
<dbReference type="CDD" id="cd07808">
    <property type="entry name" value="ASKHA_NBD_FGGY_EcXK-like"/>
    <property type="match status" value="1"/>
</dbReference>
<evidence type="ECO:0000259" key="12">
    <source>
        <dbReference type="Pfam" id="PF02782"/>
    </source>
</evidence>
<evidence type="ECO:0000259" key="11">
    <source>
        <dbReference type="Pfam" id="PF00370"/>
    </source>
</evidence>
<dbReference type="InterPro" id="IPR043129">
    <property type="entry name" value="ATPase_NBD"/>
</dbReference>
<dbReference type="InterPro" id="IPR018483">
    <property type="entry name" value="Carb_kinase_FGGY_CS"/>
</dbReference>
<keyword evidence="3 8" id="KW-0808">Transferase</keyword>
<comment type="function">
    <text evidence="8">Catalyzes the phosphorylation of D-xylulose to D-xylulose 5-phosphate.</text>
</comment>
<dbReference type="Proteomes" id="UP000237274">
    <property type="component" value="Unassembled WGS sequence"/>
</dbReference>
<feature type="active site" description="Proton acceptor" evidence="8">
    <location>
        <position position="236"/>
    </location>
</feature>
<keyword evidence="7 8" id="KW-0119">Carbohydrate metabolism</keyword>
<feature type="domain" description="Carbohydrate kinase FGGY C-terminal" evidence="12">
    <location>
        <begin position="253"/>
        <end position="440"/>
    </location>
</feature>
<keyword evidence="2 8" id="KW-0859">Xylose metabolism</keyword>
<organism evidence="13 14">
    <name type="scientific">Pectobacterium odoriferum</name>
    <dbReference type="NCBI Taxonomy" id="78398"/>
    <lineage>
        <taxon>Bacteria</taxon>
        <taxon>Pseudomonadati</taxon>
        <taxon>Pseudomonadota</taxon>
        <taxon>Gammaproteobacteria</taxon>
        <taxon>Enterobacterales</taxon>
        <taxon>Pectobacteriaceae</taxon>
        <taxon>Pectobacterium</taxon>
    </lineage>
</organism>
<dbReference type="GO" id="GO:0004856">
    <property type="term" value="F:D-xylulokinase activity"/>
    <property type="evidence" value="ECO:0007669"/>
    <property type="project" value="UniProtKB-UniRule"/>
</dbReference>
<name>A0ABD6VK80_9GAMM</name>
<dbReference type="SUPFAM" id="SSF53067">
    <property type="entry name" value="Actin-like ATPase domain"/>
    <property type="match status" value="2"/>
</dbReference>
<gene>
    <name evidence="8 10" type="primary">xylB</name>
    <name evidence="13" type="ORF">BV926_21645</name>
</gene>
<keyword evidence="6 8" id="KW-0067">ATP-binding</keyword>
<dbReference type="PANTHER" id="PTHR43095:SF6">
    <property type="entry name" value="XYLULOSE KINASE"/>
    <property type="match status" value="1"/>
</dbReference>
<dbReference type="RefSeq" id="WP_039494789.1">
    <property type="nucleotide sequence ID" value="NZ_JBEHEU010000081.1"/>
</dbReference>
<dbReference type="Pfam" id="PF00370">
    <property type="entry name" value="FGGY_N"/>
    <property type="match status" value="1"/>
</dbReference>
<reference evidence="13 14" key="1">
    <citation type="submission" date="2017-01" db="EMBL/GenBank/DDBJ databases">
        <title>Comparative Genomics of 38 Pectobacterium strains comprising three species revealed the characteristics of Pectobacterium carotovorum.</title>
        <authorList>
            <person name="Xie H."/>
            <person name="Ma Y."/>
            <person name="Li X."/>
        </authorList>
    </citation>
    <scope>NUCLEOTIDE SEQUENCE [LARGE SCALE GENOMIC DNA]</scope>
    <source>
        <strain evidence="13 14">Q142</strain>
    </source>
</reference>
<dbReference type="GO" id="GO:0005524">
    <property type="term" value="F:ATP binding"/>
    <property type="evidence" value="ECO:0007669"/>
    <property type="project" value="UniProtKB-UniRule"/>
</dbReference>
<dbReference type="InterPro" id="IPR006000">
    <property type="entry name" value="Xylulokinase"/>
</dbReference>
<evidence type="ECO:0000256" key="10">
    <source>
        <dbReference type="RuleBase" id="RU364073"/>
    </source>
</evidence>
<dbReference type="Pfam" id="PF02782">
    <property type="entry name" value="FGGY_C"/>
    <property type="match status" value="1"/>
</dbReference>
<dbReference type="GO" id="GO:0042732">
    <property type="term" value="P:D-xylose metabolic process"/>
    <property type="evidence" value="ECO:0007669"/>
    <property type="project" value="UniProtKB-KW"/>
</dbReference>
<feature type="binding site" evidence="8">
    <location>
        <begin position="79"/>
        <end position="80"/>
    </location>
    <ligand>
        <name>substrate</name>
    </ligand>
</feature>
<feature type="domain" description="Carbohydrate kinase FGGY N-terminal" evidence="11">
    <location>
        <begin position="1"/>
        <end position="243"/>
    </location>
</feature>
<evidence type="ECO:0000256" key="7">
    <source>
        <dbReference type="ARBA" id="ARBA00023277"/>
    </source>
</evidence>
<dbReference type="PROSITE" id="PS00445">
    <property type="entry name" value="FGGY_KINASES_2"/>
    <property type="match status" value="1"/>
</dbReference>
<evidence type="ECO:0000256" key="8">
    <source>
        <dbReference type="HAMAP-Rule" id="MF_02220"/>
    </source>
</evidence>
<dbReference type="PANTHER" id="PTHR43095">
    <property type="entry name" value="SUGAR KINASE"/>
    <property type="match status" value="1"/>
</dbReference>
<comment type="catalytic activity">
    <reaction evidence="8 10">
        <text>D-xylulose + ATP = D-xylulose 5-phosphate + ADP + H(+)</text>
        <dbReference type="Rhea" id="RHEA:10964"/>
        <dbReference type="ChEBI" id="CHEBI:15378"/>
        <dbReference type="ChEBI" id="CHEBI:17140"/>
        <dbReference type="ChEBI" id="CHEBI:30616"/>
        <dbReference type="ChEBI" id="CHEBI:57737"/>
        <dbReference type="ChEBI" id="CHEBI:456216"/>
        <dbReference type="EC" id="2.7.1.17"/>
    </reaction>
</comment>
<dbReference type="AlphaFoldDB" id="A0ABD6VK80"/>
<feature type="site" description="Important for activity" evidence="8">
    <location>
        <position position="6"/>
    </location>
</feature>
<evidence type="ECO:0000256" key="1">
    <source>
        <dbReference type="ARBA" id="ARBA00009156"/>
    </source>
</evidence>
<evidence type="ECO:0000256" key="2">
    <source>
        <dbReference type="ARBA" id="ARBA00022629"/>
    </source>
</evidence>
<accession>A0ABD6VK80</accession>
<evidence type="ECO:0000256" key="4">
    <source>
        <dbReference type="ARBA" id="ARBA00022741"/>
    </source>
</evidence>
<dbReference type="GO" id="GO:0005998">
    <property type="term" value="P:xylulose catabolic process"/>
    <property type="evidence" value="ECO:0007669"/>
    <property type="project" value="UniProtKB-UniRule"/>
</dbReference>
<dbReference type="PROSITE" id="PS00933">
    <property type="entry name" value="FGGY_KINASES_1"/>
    <property type="match status" value="1"/>
</dbReference>
<dbReference type="EC" id="2.7.1.17" evidence="8 10"/>
<keyword evidence="5 8" id="KW-0418">Kinase</keyword>
<evidence type="ECO:0000256" key="5">
    <source>
        <dbReference type="ARBA" id="ARBA00022777"/>
    </source>
</evidence>